<name>A0AAV7TMH3_PLEWA</name>
<proteinExistence type="predicted"/>
<gene>
    <name evidence="1" type="ORF">NDU88_003102</name>
</gene>
<sequence length="178" mass="19563">MGPVSVLATRVRALSAHLVRVAAAGLGTGLEPSSRMHGTGSRVIRLVPLGRDGNANQKEDGSTPTKNVRTPEAYICYLNRLKNRRKRESQRFGRRQTFLPIRAHIMVWPDINKMTADSDTERSTLEEEDVSAVTPQTVDDLISPPLPPRPWWGLSYDGAAAWLAGPHISLCYGEGTCC</sequence>
<dbReference type="AlphaFoldDB" id="A0AAV7TMH3"/>
<reference evidence="1" key="1">
    <citation type="journal article" date="2022" name="bioRxiv">
        <title>Sequencing and chromosome-scale assembly of the giantPleurodeles waltlgenome.</title>
        <authorList>
            <person name="Brown T."/>
            <person name="Elewa A."/>
            <person name="Iarovenko S."/>
            <person name="Subramanian E."/>
            <person name="Araus A.J."/>
            <person name="Petzold A."/>
            <person name="Susuki M."/>
            <person name="Suzuki K.-i.T."/>
            <person name="Hayashi T."/>
            <person name="Toyoda A."/>
            <person name="Oliveira C."/>
            <person name="Osipova E."/>
            <person name="Leigh N.D."/>
            <person name="Simon A."/>
            <person name="Yun M.H."/>
        </authorList>
    </citation>
    <scope>NUCLEOTIDE SEQUENCE</scope>
    <source>
        <strain evidence="1">20211129_DDA</strain>
        <tissue evidence="1">Liver</tissue>
    </source>
</reference>
<dbReference type="EMBL" id="JANPWB010000006">
    <property type="protein sequence ID" value="KAJ1177850.1"/>
    <property type="molecule type" value="Genomic_DNA"/>
</dbReference>
<accession>A0AAV7TMH3</accession>
<evidence type="ECO:0000313" key="2">
    <source>
        <dbReference type="Proteomes" id="UP001066276"/>
    </source>
</evidence>
<organism evidence="1 2">
    <name type="scientific">Pleurodeles waltl</name>
    <name type="common">Iberian ribbed newt</name>
    <dbReference type="NCBI Taxonomy" id="8319"/>
    <lineage>
        <taxon>Eukaryota</taxon>
        <taxon>Metazoa</taxon>
        <taxon>Chordata</taxon>
        <taxon>Craniata</taxon>
        <taxon>Vertebrata</taxon>
        <taxon>Euteleostomi</taxon>
        <taxon>Amphibia</taxon>
        <taxon>Batrachia</taxon>
        <taxon>Caudata</taxon>
        <taxon>Salamandroidea</taxon>
        <taxon>Salamandridae</taxon>
        <taxon>Pleurodelinae</taxon>
        <taxon>Pleurodeles</taxon>
    </lineage>
</organism>
<evidence type="ECO:0008006" key="3">
    <source>
        <dbReference type="Google" id="ProtNLM"/>
    </source>
</evidence>
<dbReference type="Proteomes" id="UP001066276">
    <property type="component" value="Chromosome 3_2"/>
</dbReference>
<keyword evidence="2" id="KW-1185">Reference proteome</keyword>
<protein>
    <recommendedName>
        <fullName evidence="3">Nuclear transcription factor Y subunit</fullName>
    </recommendedName>
</protein>
<comment type="caution">
    <text evidence="1">The sequence shown here is derived from an EMBL/GenBank/DDBJ whole genome shotgun (WGS) entry which is preliminary data.</text>
</comment>
<evidence type="ECO:0000313" key="1">
    <source>
        <dbReference type="EMBL" id="KAJ1177850.1"/>
    </source>
</evidence>